<feature type="domain" description="HAT C-terminal dimerisation" evidence="1">
    <location>
        <begin position="113"/>
        <end position="194"/>
    </location>
</feature>
<dbReference type="Proteomes" id="UP000004994">
    <property type="component" value="Chromosome 2"/>
</dbReference>
<evidence type="ECO:0008006" key="5">
    <source>
        <dbReference type="Google" id="ProtNLM"/>
    </source>
</evidence>
<reference evidence="3" key="2">
    <citation type="submission" date="2019-01" db="UniProtKB">
        <authorList>
            <consortium name="EnsemblPlants"/>
        </authorList>
    </citation>
    <scope>IDENTIFICATION</scope>
    <source>
        <strain evidence="3">cv. Heinz 1706</strain>
    </source>
</reference>
<dbReference type="InterPro" id="IPR008906">
    <property type="entry name" value="HATC_C_dom"/>
</dbReference>
<accession>A0A3Q7EW81</accession>
<dbReference type="GO" id="GO:0046983">
    <property type="term" value="F:protein dimerization activity"/>
    <property type="evidence" value="ECO:0007669"/>
    <property type="project" value="InterPro"/>
</dbReference>
<feature type="domain" description="hAT-like transposase RNase-H fold" evidence="2">
    <location>
        <begin position="1"/>
        <end position="62"/>
    </location>
</feature>
<dbReference type="PANTHER" id="PTHR23272:SF193">
    <property type="entry name" value="OS07G0624100 PROTEIN"/>
    <property type="match status" value="1"/>
</dbReference>
<dbReference type="EnsemblPlants" id="Solyc02g026085.1.1">
    <property type="protein sequence ID" value="Solyc02g026085.1.1"/>
    <property type="gene ID" value="Solyc02g026085.1"/>
</dbReference>
<dbReference type="OMA" id="HSASTEC"/>
<sequence length="233" mass="27302">MAKKMKGDFDDMNMLLFAAVILDPRFRMKFVKFIFKNYYNFVEGDCKSIKVTDTLTSSYNHYKNYIVGTSCETVEDKADVLSEVSAMDTSDVWQSQWEKFLEKENDNIDDKFDLDKYLEDNVEKIKDFNILTWWKASSERYPVVSRITRDMLVIPTSTVASESIFSTGDRILDCYQSSLSPKTTEAIIRTQQWLHSASTECKIEDLLQEMQNLEIAEKSIFYNLLVVYFFFFC</sequence>
<dbReference type="AlphaFoldDB" id="A0A3Q7EW81"/>
<dbReference type="SUPFAM" id="SSF53098">
    <property type="entry name" value="Ribonuclease H-like"/>
    <property type="match status" value="1"/>
</dbReference>
<proteinExistence type="predicted"/>
<dbReference type="GO" id="GO:0003677">
    <property type="term" value="F:DNA binding"/>
    <property type="evidence" value="ECO:0007669"/>
    <property type="project" value="InterPro"/>
</dbReference>
<dbReference type="PANTHER" id="PTHR23272">
    <property type="entry name" value="BED FINGER-RELATED"/>
    <property type="match status" value="1"/>
</dbReference>
<evidence type="ECO:0000313" key="4">
    <source>
        <dbReference type="Proteomes" id="UP000004994"/>
    </source>
</evidence>
<keyword evidence="4" id="KW-1185">Reference proteome</keyword>
<protein>
    <recommendedName>
        <fullName evidence="5">HAT C-terminal dimerisation domain-containing protein</fullName>
    </recommendedName>
</protein>
<evidence type="ECO:0000259" key="2">
    <source>
        <dbReference type="Pfam" id="PF14372"/>
    </source>
</evidence>
<organism evidence="3">
    <name type="scientific">Solanum lycopersicum</name>
    <name type="common">Tomato</name>
    <name type="synonym">Lycopersicon esculentum</name>
    <dbReference type="NCBI Taxonomy" id="4081"/>
    <lineage>
        <taxon>Eukaryota</taxon>
        <taxon>Viridiplantae</taxon>
        <taxon>Streptophyta</taxon>
        <taxon>Embryophyta</taxon>
        <taxon>Tracheophyta</taxon>
        <taxon>Spermatophyta</taxon>
        <taxon>Magnoliopsida</taxon>
        <taxon>eudicotyledons</taxon>
        <taxon>Gunneridae</taxon>
        <taxon>Pentapetalae</taxon>
        <taxon>asterids</taxon>
        <taxon>lamiids</taxon>
        <taxon>Solanales</taxon>
        <taxon>Solanaceae</taxon>
        <taxon>Solanoideae</taxon>
        <taxon>Solaneae</taxon>
        <taxon>Solanum</taxon>
        <taxon>Solanum subgen. Lycopersicon</taxon>
    </lineage>
</organism>
<dbReference type="InterPro" id="IPR012337">
    <property type="entry name" value="RNaseH-like_sf"/>
</dbReference>
<reference evidence="3" key="1">
    <citation type="journal article" date="2012" name="Nature">
        <title>The tomato genome sequence provides insights into fleshy fruit evolution.</title>
        <authorList>
            <consortium name="Tomato Genome Consortium"/>
        </authorList>
    </citation>
    <scope>NUCLEOTIDE SEQUENCE [LARGE SCALE GENOMIC DNA]</scope>
    <source>
        <strain evidence="3">cv. Heinz 1706</strain>
    </source>
</reference>
<dbReference type="Pfam" id="PF14372">
    <property type="entry name" value="hAT-like_RNase-H"/>
    <property type="match status" value="1"/>
</dbReference>
<dbReference type="STRING" id="4081.A0A3Q7EW81"/>
<dbReference type="InterPro" id="IPR025525">
    <property type="entry name" value="hAT-like_transposase_RNase-H"/>
</dbReference>
<name>A0A3Q7EW81_SOLLC</name>
<dbReference type="Gramene" id="Solyc02g026085.1.1">
    <property type="protein sequence ID" value="Solyc02g026085.1.1"/>
    <property type="gene ID" value="Solyc02g026085.1"/>
</dbReference>
<evidence type="ECO:0000313" key="3">
    <source>
        <dbReference type="EnsemblPlants" id="Solyc02g026085.1.1"/>
    </source>
</evidence>
<evidence type="ECO:0000259" key="1">
    <source>
        <dbReference type="Pfam" id="PF05699"/>
    </source>
</evidence>
<dbReference type="Pfam" id="PF05699">
    <property type="entry name" value="Dimer_Tnp_hAT"/>
    <property type="match status" value="1"/>
</dbReference>
<dbReference type="InParanoid" id="A0A3Q7EW81"/>